<feature type="transmembrane region" description="Helical" evidence="5">
    <location>
        <begin position="137"/>
        <end position="159"/>
    </location>
</feature>
<dbReference type="Pfam" id="PF07690">
    <property type="entry name" value="MFS_1"/>
    <property type="match status" value="1"/>
</dbReference>
<keyword evidence="2 5" id="KW-0812">Transmembrane</keyword>
<feature type="transmembrane region" description="Helical" evidence="5">
    <location>
        <begin position="165"/>
        <end position="187"/>
    </location>
</feature>
<dbReference type="Proteomes" id="UP000218785">
    <property type="component" value="Chromosome"/>
</dbReference>
<feature type="domain" description="Major facilitator superfamily (MFS) profile" evidence="6">
    <location>
        <begin position="13"/>
        <end position="389"/>
    </location>
</feature>
<feature type="transmembrane region" description="Helical" evidence="5">
    <location>
        <begin position="48"/>
        <end position="66"/>
    </location>
</feature>
<feature type="transmembrane region" description="Helical" evidence="5">
    <location>
        <begin position="213"/>
        <end position="236"/>
    </location>
</feature>
<dbReference type="CDD" id="cd17489">
    <property type="entry name" value="MFS_YfcJ_like"/>
    <property type="match status" value="1"/>
</dbReference>
<accession>A0A1Z4MXV1</accession>
<dbReference type="InterPro" id="IPR020846">
    <property type="entry name" value="MFS_dom"/>
</dbReference>
<dbReference type="GO" id="GO:0005886">
    <property type="term" value="C:plasma membrane"/>
    <property type="evidence" value="ECO:0007669"/>
    <property type="project" value="UniProtKB-SubCell"/>
</dbReference>
<evidence type="ECO:0000259" key="6">
    <source>
        <dbReference type="PROSITE" id="PS50850"/>
    </source>
</evidence>
<feature type="transmembrane region" description="Helical" evidence="5">
    <location>
        <begin position="248"/>
        <end position="264"/>
    </location>
</feature>
<evidence type="ECO:0000256" key="1">
    <source>
        <dbReference type="ARBA" id="ARBA00004651"/>
    </source>
</evidence>
<keyword evidence="3 5" id="KW-1133">Transmembrane helix</keyword>
<dbReference type="PROSITE" id="PS50850">
    <property type="entry name" value="MFS"/>
    <property type="match status" value="1"/>
</dbReference>
<evidence type="ECO:0000256" key="5">
    <source>
        <dbReference type="SAM" id="Phobius"/>
    </source>
</evidence>
<protein>
    <submittedName>
        <fullName evidence="7">Major facilitator superfamily protein</fullName>
    </submittedName>
</protein>
<dbReference type="InterPro" id="IPR036259">
    <property type="entry name" value="MFS_trans_sf"/>
</dbReference>
<dbReference type="EMBL" id="AP018248">
    <property type="protein sequence ID" value="BAY98314.1"/>
    <property type="molecule type" value="Genomic_DNA"/>
</dbReference>
<dbReference type="AlphaFoldDB" id="A0A1Z4MXV1"/>
<evidence type="ECO:0000256" key="3">
    <source>
        <dbReference type="ARBA" id="ARBA00022989"/>
    </source>
</evidence>
<dbReference type="PANTHER" id="PTHR23531">
    <property type="entry name" value="QUINOLENE RESISTANCE PROTEIN NORA"/>
    <property type="match status" value="1"/>
</dbReference>
<dbReference type="InterPro" id="IPR011701">
    <property type="entry name" value="MFS"/>
</dbReference>
<organism evidence="7 8">
    <name type="scientific">Tolypothrix tenuis PCC 7101</name>
    <dbReference type="NCBI Taxonomy" id="231146"/>
    <lineage>
        <taxon>Bacteria</taxon>
        <taxon>Bacillati</taxon>
        <taxon>Cyanobacteriota</taxon>
        <taxon>Cyanophyceae</taxon>
        <taxon>Nostocales</taxon>
        <taxon>Tolypothrichaceae</taxon>
        <taxon>Tolypothrix</taxon>
    </lineage>
</organism>
<sequence>MKLKAGVLKNQYILLSLFAAGLLFWSSLAALLPTLPLYMEDVGATKQQIGIVLGCFAIGMLLFRSFFGRLADQRGRKIVLIIGMLVNAIAPLGYILVQSIPGLMAVRAFHGLSIAAFTTGFLALVADLAPEKNRGEIMGYMSLVTPIGTAIGPALGGYLQATSGYTLLFLLSTGLAGMGLLCLVPIVNPPIHKQNKSDSDSSKFWRLLFSPRVRVLASIMLMIGLAFGALHTFVPLFIKAARVDLNPGLFYTAGALASFSVRFFTGKASDRYGRGLFITLSLVVYAISMMLLAFATTANVFLIAGTLEGAGSGILMPMISTVIADRSLQQERGRVFSLCIMGLDFGIAIAGPIFGSVAEQVGYRNMFGFCAGLAILALLIFLTQGNKNFTDSLRFALGRGKDAYSLNQS</sequence>
<keyword evidence="4 5" id="KW-0472">Membrane</keyword>
<dbReference type="Gene3D" id="1.20.1250.20">
    <property type="entry name" value="MFS general substrate transporter like domains"/>
    <property type="match status" value="2"/>
</dbReference>
<evidence type="ECO:0000256" key="4">
    <source>
        <dbReference type="ARBA" id="ARBA00023136"/>
    </source>
</evidence>
<keyword evidence="8" id="KW-1185">Reference proteome</keyword>
<feature type="transmembrane region" description="Helical" evidence="5">
    <location>
        <begin position="276"/>
        <end position="295"/>
    </location>
</feature>
<feature type="transmembrane region" description="Helical" evidence="5">
    <location>
        <begin position="366"/>
        <end position="384"/>
    </location>
</feature>
<feature type="transmembrane region" description="Helical" evidence="5">
    <location>
        <begin position="301"/>
        <end position="323"/>
    </location>
</feature>
<evidence type="ECO:0000256" key="2">
    <source>
        <dbReference type="ARBA" id="ARBA00022692"/>
    </source>
</evidence>
<dbReference type="KEGG" id="ttq:NIES37_22630"/>
<evidence type="ECO:0000313" key="7">
    <source>
        <dbReference type="EMBL" id="BAY98314.1"/>
    </source>
</evidence>
<dbReference type="PANTHER" id="PTHR23531:SF1">
    <property type="entry name" value="QUINOLENE RESISTANCE PROTEIN NORA"/>
    <property type="match status" value="1"/>
</dbReference>
<name>A0A1Z4MXV1_9CYAN</name>
<feature type="transmembrane region" description="Helical" evidence="5">
    <location>
        <begin position="335"/>
        <end position="354"/>
    </location>
</feature>
<proteinExistence type="predicted"/>
<gene>
    <name evidence="7" type="ORF">NIES37_22630</name>
</gene>
<dbReference type="InterPro" id="IPR052714">
    <property type="entry name" value="MFS_Exporter"/>
</dbReference>
<reference evidence="7 8" key="1">
    <citation type="submission" date="2017-06" db="EMBL/GenBank/DDBJ databases">
        <title>Genome sequencing of cyanobaciteial culture collection at National Institute for Environmental Studies (NIES).</title>
        <authorList>
            <person name="Hirose Y."/>
            <person name="Shimura Y."/>
            <person name="Fujisawa T."/>
            <person name="Nakamura Y."/>
            <person name="Kawachi M."/>
        </authorList>
    </citation>
    <scope>NUCLEOTIDE SEQUENCE [LARGE SCALE GENOMIC DNA]</scope>
    <source>
        <strain evidence="7 8">NIES-37</strain>
    </source>
</reference>
<comment type="subcellular location">
    <subcellularLocation>
        <location evidence="1">Cell membrane</location>
        <topology evidence="1">Multi-pass membrane protein</topology>
    </subcellularLocation>
</comment>
<evidence type="ECO:0000313" key="8">
    <source>
        <dbReference type="Proteomes" id="UP000218785"/>
    </source>
</evidence>
<feature type="transmembrane region" description="Helical" evidence="5">
    <location>
        <begin position="78"/>
        <end position="97"/>
    </location>
</feature>
<dbReference type="SUPFAM" id="SSF103473">
    <property type="entry name" value="MFS general substrate transporter"/>
    <property type="match status" value="1"/>
</dbReference>
<feature type="transmembrane region" description="Helical" evidence="5">
    <location>
        <begin position="103"/>
        <end position="125"/>
    </location>
</feature>
<dbReference type="GO" id="GO:0022857">
    <property type="term" value="F:transmembrane transporter activity"/>
    <property type="evidence" value="ECO:0007669"/>
    <property type="project" value="InterPro"/>
</dbReference>